<proteinExistence type="predicted"/>
<dbReference type="AlphaFoldDB" id="A0A1H0QES1"/>
<dbReference type="OrthoDB" id="4868827at2"/>
<evidence type="ECO:0000313" key="3">
    <source>
        <dbReference type="Proteomes" id="UP000199077"/>
    </source>
</evidence>
<dbReference type="EMBL" id="LT629711">
    <property type="protein sequence ID" value="SDP15832.1"/>
    <property type="molecule type" value="Genomic_DNA"/>
</dbReference>
<keyword evidence="3" id="KW-1185">Reference proteome</keyword>
<organism evidence="2 3">
    <name type="scientific">Pedococcus dokdonensis</name>
    <dbReference type="NCBI Taxonomy" id="443156"/>
    <lineage>
        <taxon>Bacteria</taxon>
        <taxon>Bacillati</taxon>
        <taxon>Actinomycetota</taxon>
        <taxon>Actinomycetes</taxon>
        <taxon>Micrococcales</taxon>
        <taxon>Intrasporangiaceae</taxon>
        <taxon>Pedococcus</taxon>
    </lineage>
</organism>
<dbReference type="Proteomes" id="UP000199077">
    <property type="component" value="Chromosome I"/>
</dbReference>
<dbReference type="RefSeq" id="WP_091783775.1">
    <property type="nucleotide sequence ID" value="NZ_LT629711.1"/>
</dbReference>
<sequence>MDVTSFHKLRLAVQENANPADSALATHLRHTLQAALTSSRLFAEVELGHTDDPDQLVIGVCRCADGVLPWEAGMGVERLWQTVSADVPWEAHTVSCTDSLMDFESAVTVDDKGRYITVHLVAEPSEATKTLQAAQAAEAERAAELAEAQAADEAQSTVQPLDDQSVGVLRS</sequence>
<protein>
    <submittedName>
        <fullName evidence="2">Uncharacterized protein</fullName>
    </submittedName>
</protein>
<name>A0A1H0QES1_9MICO</name>
<evidence type="ECO:0000313" key="2">
    <source>
        <dbReference type="EMBL" id="SDP15832.1"/>
    </source>
</evidence>
<evidence type="ECO:0000256" key="1">
    <source>
        <dbReference type="SAM" id="MobiDB-lite"/>
    </source>
</evidence>
<feature type="region of interest" description="Disordered" evidence="1">
    <location>
        <begin position="143"/>
        <end position="171"/>
    </location>
</feature>
<accession>A0A1H0QES1</accession>
<gene>
    <name evidence="2" type="ORF">SAMN04489867_1579</name>
</gene>
<feature type="compositionally biased region" description="Low complexity" evidence="1">
    <location>
        <begin position="145"/>
        <end position="155"/>
    </location>
</feature>
<reference evidence="3" key="1">
    <citation type="submission" date="2016-10" db="EMBL/GenBank/DDBJ databases">
        <authorList>
            <person name="Varghese N."/>
            <person name="Submissions S."/>
        </authorList>
    </citation>
    <scope>NUCLEOTIDE SEQUENCE [LARGE SCALE GENOMIC DNA]</scope>
    <source>
        <strain evidence="3">DSM 22329</strain>
    </source>
</reference>